<evidence type="ECO:0000313" key="4">
    <source>
        <dbReference type="Proteomes" id="UP000729733"/>
    </source>
</evidence>
<dbReference type="EMBL" id="JADWDC010000009">
    <property type="protein sequence ID" value="MCC0176435.1"/>
    <property type="molecule type" value="Genomic_DNA"/>
</dbReference>
<dbReference type="PANTHER" id="PTHR43143">
    <property type="entry name" value="METALLOPHOSPHOESTERASE, CALCINEURIN SUPERFAMILY"/>
    <property type="match status" value="1"/>
</dbReference>
<dbReference type="InterPro" id="IPR029052">
    <property type="entry name" value="Metallo-depent_PP-like"/>
</dbReference>
<sequence>MKFVRDPDISVKIHRMKRRVRWQDDPIKQRAIAQTKLVIDQEDTDNPNFSFTVIGDSGCGSHLKHHPQRKIAEMILQQDDSSFLLHTGDVIYQVGSREYYPQNFIDPYQEFLVGGENSSRLKYDSLTFKSPFFLVPGNHDYYDLPLISGILAQATWLPRRLLRGRIDLDVGWYGSDCGDAYARAFLNYLADLKDQSSLKQYLDDHYTANHTGDRCLHYQPGKFTRLPNRYYTFRYGGIDFFALDSNTFNQPLAIPDTEEGESRREKLLTRQRELENREQKIQESLDRLDRNNPEDLEEIDDYYAKLEHISESQRDINKQLNKQNQATDWEQLEWLKDSLVASWQDEAARGRIIFLHHPPYVTETTKWNQGQTLAVRDRLRQVFDDAAKEIGALPEGRSLVDIVLSGHAHCLEYLYTKETGHGDSYTNWIVCGGSGHSLRRQRHEGTVLYQDADLNSEPIGQSHLYVGRSGSGRHHKRPYSFLRIDVEDGDKPRFTINPFVAEWHQRQWHEYAIDSFEI</sequence>
<feature type="coiled-coil region" evidence="1">
    <location>
        <begin position="264"/>
        <end position="291"/>
    </location>
</feature>
<dbReference type="Pfam" id="PF00149">
    <property type="entry name" value="Metallophos"/>
    <property type="match status" value="1"/>
</dbReference>
<dbReference type="SUPFAM" id="SSF56300">
    <property type="entry name" value="Metallo-dependent phosphatases"/>
    <property type="match status" value="1"/>
</dbReference>
<accession>A0A964BRE1</accession>
<keyword evidence="1" id="KW-0175">Coiled coil</keyword>
<organism evidence="3 4">
    <name type="scientific">Waterburya agarophytonicola KI4</name>
    <dbReference type="NCBI Taxonomy" id="2874699"/>
    <lineage>
        <taxon>Bacteria</taxon>
        <taxon>Bacillati</taxon>
        <taxon>Cyanobacteriota</taxon>
        <taxon>Cyanophyceae</taxon>
        <taxon>Pleurocapsales</taxon>
        <taxon>Hyellaceae</taxon>
        <taxon>Waterburya</taxon>
        <taxon>Waterburya agarophytonicola</taxon>
    </lineage>
</organism>
<gene>
    <name evidence="3" type="ORF">I4641_05515</name>
</gene>
<evidence type="ECO:0000256" key="1">
    <source>
        <dbReference type="SAM" id="Coils"/>
    </source>
</evidence>
<evidence type="ECO:0000259" key="2">
    <source>
        <dbReference type="Pfam" id="PF00149"/>
    </source>
</evidence>
<feature type="domain" description="Calcineurin-like phosphoesterase" evidence="2">
    <location>
        <begin position="50"/>
        <end position="146"/>
    </location>
</feature>
<dbReference type="AlphaFoldDB" id="A0A964BRE1"/>
<proteinExistence type="predicted"/>
<dbReference type="Proteomes" id="UP000729733">
    <property type="component" value="Unassembled WGS sequence"/>
</dbReference>
<dbReference type="RefSeq" id="WP_229639474.1">
    <property type="nucleotide sequence ID" value="NZ_JADWDC010000009.1"/>
</dbReference>
<dbReference type="InterPro" id="IPR051918">
    <property type="entry name" value="STPP_CPPED1"/>
</dbReference>
<protein>
    <submittedName>
        <fullName evidence="3">Metallophosphoesterase</fullName>
    </submittedName>
</protein>
<dbReference type="Gene3D" id="3.60.21.10">
    <property type="match status" value="1"/>
</dbReference>
<evidence type="ECO:0000313" key="3">
    <source>
        <dbReference type="EMBL" id="MCC0176435.1"/>
    </source>
</evidence>
<dbReference type="GO" id="GO:0016787">
    <property type="term" value="F:hydrolase activity"/>
    <property type="evidence" value="ECO:0007669"/>
    <property type="project" value="InterPro"/>
</dbReference>
<keyword evidence="4" id="KW-1185">Reference proteome</keyword>
<dbReference type="PANTHER" id="PTHR43143:SF1">
    <property type="entry name" value="SERINE_THREONINE-PROTEIN PHOSPHATASE CPPED1"/>
    <property type="match status" value="1"/>
</dbReference>
<comment type="caution">
    <text evidence="3">The sequence shown here is derived from an EMBL/GenBank/DDBJ whole genome shotgun (WGS) entry which is preliminary data.</text>
</comment>
<reference evidence="3" key="1">
    <citation type="journal article" date="2021" name="Antonie Van Leeuwenhoek">
        <title>Draft genome and description of Waterburya agarophytonicola gen. nov. sp. nov. (Pleurocapsales, Cyanobacteria): a seaweed symbiont.</title>
        <authorList>
            <person name="Bonthond G."/>
            <person name="Shalygin S."/>
            <person name="Bayer T."/>
            <person name="Weinberger F."/>
        </authorList>
    </citation>
    <scope>NUCLEOTIDE SEQUENCE</scope>
    <source>
        <strain evidence="3">KI4</strain>
    </source>
</reference>
<dbReference type="InterPro" id="IPR004843">
    <property type="entry name" value="Calcineurin-like_PHP"/>
</dbReference>
<name>A0A964BRE1_9CYAN</name>